<feature type="compositionally biased region" description="Low complexity" evidence="2">
    <location>
        <begin position="59"/>
        <end position="75"/>
    </location>
</feature>
<evidence type="ECO:0000256" key="2">
    <source>
        <dbReference type="SAM" id="MobiDB-lite"/>
    </source>
</evidence>
<feature type="coiled-coil region" evidence="1">
    <location>
        <begin position="122"/>
        <end position="163"/>
    </location>
</feature>
<dbReference type="KEGG" id="mam:Mesau_02830"/>
<feature type="coiled-coil region" evidence="1">
    <location>
        <begin position="220"/>
        <end position="275"/>
    </location>
</feature>
<sequence length="385" mass="41064">MGHVQSTRANCLLDAFSSIGRWTSFLPHETRGRRAEAIVTLFPLCLVLLFASPAHSQRAPDASAPLPASDSSSDAFTEHVDVGKEPGKAPARAFGSHAVGELVPSEAQAPDAEAQTPPGENQEMLRRELAAARAELAKQAQALKEQQRKDEALSLDLQTAQRAIESFRAEATLWGGDKPAAGAAQPSKDVPETAVTQALDDERHKVELLGQELTTAHRTIEALKTAANAAAVELANANNNREAAEAGLRQTGEALELERNRADSAARDLDVVRKERDASNRTSVGLSAALEEERERATGLALSLSAAREAIDDLATRNRPAAAAHSRMIHKPAGVVARAPPRSGVEPRRKPGSREKQKQAAVLAPLSLPLALLPTRPPKGLDPRQ</sequence>
<feature type="compositionally biased region" description="Basic and acidic residues" evidence="2">
    <location>
        <begin position="345"/>
        <end position="358"/>
    </location>
</feature>
<feature type="compositionally biased region" description="Basic and acidic residues" evidence="2">
    <location>
        <begin position="76"/>
        <end position="87"/>
    </location>
</feature>
<dbReference type="AlphaFoldDB" id="L0KMA3"/>
<feature type="region of interest" description="Disordered" evidence="2">
    <location>
        <begin position="322"/>
        <end position="385"/>
    </location>
</feature>
<gene>
    <name evidence="3" type="ordered locus">Mesau_02830</name>
</gene>
<keyword evidence="4" id="KW-1185">Reference proteome</keyword>
<feature type="compositionally biased region" description="Low complexity" evidence="2">
    <location>
        <begin position="360"/>
        <end position="374"/>
    </location>
</feature>
<dbReference type="Proteomes" id="UP000010998">
    <property type="component" value="Chromosome"/>
</dbReference>
<evidence type="ECO:0000313" key="3">
    <source>
        <dbReference type="EMBL" id="AGB45223.1"/>
    </source>
</evidence>
<keyword evidence="1" id="KW-0175">Coiled coil</keyword>
<evidence type="ECO:0000256" key="1">
    <source>
        <dbReference type="SAM" id="Coils"/>
    </source>
</evidence>
<reference evidence="4" key="1">
    <citation type="submission" date="2012-02" db="EMBL/GenBank/DDBJ databases">
        <title>Complete sequence of Mesorhizobium australicum WSM2073.</title>
        <authorList>
            <person name="Lucas S."/>
            <person name="Han J."/>
            <person name="Lapidus A."/>
            <person name="Cheng J.-F."/>
            <person name="Goodwin L."/>
            <person name="Pitluck S."/>
            <person name="Peters L."/>
            <person name="Gu W."/>
            <person name="Detter J.C."/>
            <person name="Han C."/>
            <person name="Tapia R."/>
            <person name="Land M."/>
            <person name="Hauser L."/>
            <person name="Kyrpides N."/>
            <person name="Ivanova N."/>
            <person name="Pagani I."/>
            <person name="Reeve W.G."/>
            <person name="Howieson J.G."/>
            <person name="Tiwari R.P."/>
            <person name="O'Hara G.W."/>
            <person name="Atkins C.A."/>
            <person name="Ronson C.W."/>
            <person name="Nandasena K.G."/>
            <person name="Woyke T."/>
        </authorList>
    </citation>
    <scope>NUCLEOTIDE SEQUENCE [LARGE SCALE GENOMIC DNA]</scope>
    <source>
        <strain evidence="4">LMG 24608 / HAMBI 3006 / WSM2073</strain>
    </source>
</reference>
<proteinExistence type="predicted"/>
<dbReference type="HOGENOM" id="CLU_743553_0_0_5"/>
<evidence type="ECO:0008006" key="5">
    <source>
        <dbReference type="Google" id="ProtNLM"/>
    </source>
</evidence>
<dbReference type="EMBL" id="CP003358">
    <property type="protein sequence ID" value="AGB45223.1"/>
    <property type="molecule type" value="Genomic_DNA"/>
</dbReference>
<evidence type="ECO:0000313" key="4">
    <source>
        <dbReference type="Proteomes" id="UP000010998"/>
    </source>
</evidence>
<feature type="region of interest" description="Disordered" evidence="2">
    <location>
        <begin position="57"/>
        <end position="93"/>
    </location>
</feature>
<dbReference type="STRING" id="754035.Mesau_02830"/>
<accession>L0KMA3</accession>
<protein>
    <recommendedName>
        <fullName evidence="5">TolA protein</fullName>
    </recommendedName>
</protein>
<organism evidence="3 4">
    <name type="scientific">Mesorhizobium australicum (strain HAMBI 3006 / LMG 24608 / WSM2073)</name>
    <dbReference type="NCBI Taxonomy" id="754035"/>
    <lineage>
        <taxon>Bacteria</taxon>
        <taxon>Pseudomonadati</taxon>
        <taxon>Pseudomonadota</taxon>
        <taxon>Alphaproteobacteria</taxon>
        <taxon>Hyphomicrobiales</taxon>
        <taxon>Phyllobacteriaceae</taxon>
        <taxon>Mesorhizobium</taxon>
    </lineage>
</organism>
<name>L0KMA3_MESAW</name>